<evidence type="ECO:0000259" key="5">
    <source>
        <dbReference type="Pfam" id="PF03633"/>
    </source>
</evidence>
<dbReference type="SUPFAM" id="SSF56784">
    <property type="entry name" value="HAD-like"/>
    <property type="match status" value="1"/>
</dbReference>
<feature type="domain" description="Glycoside hydrolase family 65 N-terminal" evidence="6">
    <location>
        <begin position="273"/>
        <end position="528"/>
    </location>
</feature>
<dbReference type="SFLD" id="SFLDG01129">
    <property type="entry name" value="C1.5:_HAD__Beta-PGM__Phosphata"/>
    <property type="match status" value="1"/>
</dbReference>
<feature type="region of interest" description="Disordered" evidence="3">
    <location>
        <begin position="1049"/>
        <end position="1070"/>
    </location>
</feature>
<evidence type="ECO:0000313" key="8">
    <source>
        <dbReference type="Proteomes" id="UP000297472"/>
    </source>
</evidence>
<dbReference type="Gene3D" id="3.40.50.1000">
    <property type="entry name" value="HAD superfamily/HAD-like"/>
    <property type="match status" value="1"/>
</dbReference>
<keyword evidence="7" id="KW-0378">Hydrolase</keyword>
<dbReference type="SUPFAM" id="SSF48208">
    <property type="entry name" value="Six-hairpin glycosidases"/>
    <property type="match status" value="1"/>
</dbReference>
<dbReference type="InterPro" id="IPR006439">
    <property type="entry name" value="HAD-SF_hydro_IA"/>
</dbReference>
<dbReference type="FunFam" id="1.50.10.10:FF:000053">
    <property type="entry name" value="Putative glycosyl hydrolase"/>
    <property type="match status" value="1"/>
</dbReference>
<dbReference type="Pfam" id="PF03633">
    <property type="entry name" value="Glyco_hydro_65C"/>
    <property type="match status" value="1"/>
</dbReference>
<evidence type="ECO:0000313" key="7">
    <source>
        <dbReference type="EMBL" id="TFD26328.1"/>
    </source>
</evidence>
<dbReference type="Pfam" id="PF00702">
    <property type="entry name" value="Hydrolase"/>
    <property type="match status" value="1"/>
</dbReference>
<dbReference type="InterPro" id="IPR005196">
    <property type="entry name" value="Glyco_hydro_65_N"/>
</dbReference>
<dbReference type="InterPro" id="IPR037018">
    <property type="entry name" value="GH65_N"/>
</dbReference>
<feature type="domain" description="Glycoside hydrolase family 65 C-terminal" evidence="5">
    <location>
        <begin position="988"/>
        <end position="1051"/>
    </location>
</feature>
<dbReference type="Pfam" id="PF03636">
    <property type="entry name" value="Glyco_hydro_65N"/>
    <property type="match status" value="1"/>
</dbReference>
<dbReference type="InterPro" id="IPR008928">
    <property type="entry name" value="6-hairpin_glycosidase_sf"/>
</dbReference>
<dbReference type="InterPro" id="IPR010976">
    <property type="entry name" value="B-phosphoglucomutase_hydrolase"/>
</dbReference>
<dbReference type="InterPro" id="IPR011013">
    <property type="entry name" value="Gal_mutarotase_sf_dom"/>
</dbReference>
<dbReference type="Proteomes" id="UP000297472">
    <property type="component" value="Unassembled WGS sequence"/>
</dbReference>
<gene>
    <name evidence="7" type="ORF">E3T49_15395</name>
</gene>
<evidence type="ECO:0000256" key="2">
    <source>
        <dbReference type="ARBA" id="ARBA00023295"/>
    </source>
</evidence>
<dbReference type="InterPro" id="IPR005194">
    <property type="entry name" value="Glyco_hydro_65_C"/>
</dbReference>
<dbReference type="OrthoDB" id="9816160at2"/>
<dbReference type="InterPro" id="IPR036412">
    <property type="entry name" value="HAD-like_sf"/>
</dbReference>
<dbReference type="GO" id="GO:0016757">
    <property type="term" value="F:glycosyltransferase activity"/>
    <property type="evidence" value="ECO:0007669"/>
    <property type="project" value="UniProtKB-ARBA"/>
</dbReference>
<evidence type="ECO:0000259" key="4">
    <source>
        <dbReference type="Pfam" id="PF03632"/>
    </source>
</evidence>
<evidence type="ECO:0000256" key="1">
    <source>
        <dbReference type="ARBA" id="ARBA00006171"/>
    </source>
</evidence>
<evidence type="ECO:0000259" key="6">
    <source>
        <dbReference type="Pfam" id="PF03636"/>
    </source>
</evidence>
<dbReference type="GO" id="GO:0004553">
    <property type="term" value="F:hydrolase activity, hydrolyzing O-glycosyl compounds"/>
    <property type="evidence" value="ECO:0007669"/>
    <property type="project" value="TreeGrafter"/>
</dbReference>
<dbReference type="Gene3D" id="1.10.150.240">
    <property type="entry name" value="Putative phosphatase, domain 2"/>
    <property type="match status" value="1"/>
</dbReference>
<name>A0A4Y8JSU2_9MICO</name>
<accession>A0A4Y8JSU2</accession>
<evidence type="ECO:0000256" key="3">
    <source>
        <dbReference type="SAM" id="MobiDB-lite"/>
    </source>
</evidence>
<dbReference type="Gene3D" id="2.70.98.40">
    <property type="entry name" value="Glycoside hydrolase, family 65, N-terminal domain"/>
    <property type="match status" value="1"/>
</dbReference>
<dbReference type="Pfam" id="PF03632">
    <property type="entry name" value="Glyco_hydro_65m"/>
    <property type="match status" value="1"/>
</dbReference>
<dbReference type="PANTHER" id="PTHR11051">
    <property type="entry name" value="GLYCOSYL HYDROLASE-RELATED"/>
    <property type="match status" value="1"/>
</dbReference>
<dbReference type="GO" id="GO:0030246">
    <property type="term" value="F:carbohydrate binding"/>
    <property type="evidence" value="ECO:0007669"/>
    <property type="project" value="InterPro"/>
</dbReference>
<dbReference type="EMBL" id="SOHA01000042">
    <property type="protein sequence ID" value="TFD26328.1"/>
    <property type="molecule type" value="Genomic_DNA"/>
</dbReference>
<keyword evidence="8" id="KW-1185">Reference proteome</keyword>
<comment type="similarity">
    <text evidence="1">Belongs to the HAD-like hydrolase superfamily. CbbY/CbbZ/Gph/YieH family.</text>
</comment>
<dbReference type="InterPro" id="IPR023198">
    <property type="entry name" value="PGP-like_dom2"/>
</dbReference>
<dbReference type="InterPro" id="IPR005195">
    <property type="entry name" value="Glyco_hydro_65_M"/>
</dbReference>
<dbReference type="SFLD" id="SFLDS00003">
    <property type="entry name" value="Haloacid_Dehalogenase"/>
    <property type="match status" value="1"/>
</dbReference>
<dbReference type="Gene3D" id="2.60.420.10">
    <property type="entry name" value="Maltose phosphorylase, domain 3"/>
    <property type="match status" value="1"/>
</dbReference>
<dbReference type="AlphaFoldDB" id="A0A4Y8JSU2"/>
<protein>
    <submittedName>
        <fullName evidence="7">Beta-phosphoglucomutase family hydrolase</fullName>
    </submittedName>
</protein>
<dbReference type="NCBIfam" id="TIGR02009">
    <property type="entry name" value="PGMB-YQAB-SF"/>
    <property type="match status" value="1"/>
</dbReference>
<sequence>MSETNPANKQPHPSRAAFDAVIFDLDGVVTDTAAVHARAWKALFDEALPGLTRSPVPPFEIGIDYRRYVDGRAREDGIRAFLASRGIEPKRGRATIDALAARKQELFTRELAAGGVSAFPGTLALLQQLREQGLPVAVVTSSRNSGAVLAAARVTGLFDVTVDGTDALRMDLAGKPDPALFLEAARRLHVTPDRTVVIEDSEAGVQAAARGGFALVIGMDRNGDDRLHSAGADLLLTDLAGLDLAALDPAVTGKNRGWAGGESGSDPWLLRYIGYDPATEGLREALCTLGNGYWGTRGAAAEASDDGVHYPGTYLAGVYNRVQTDLGERTVEDEHLVNVPNWLPLGFRVADGDWFDVGRARLVTYLQELDLRRGLLTRVIRFRDEAGRTTRVTSRRFLSQAAPHVAVLDTTFEAEDWSGPLTVRSALEGRVFNRNVAADRLLSDTHLLPRTSAAVDAETVLLEMETTQSGIHIALAARTRVRRDEQAVDPPRHLLTDDAGWVAHEFTLDLEPGHPVRVEKTVIVSTSRDRAIASPARAVAAWMRRLPDPADLLAAHELAWQVLWDEFAVGMRASDHQSLALNLNTFHVLQTVAAVDADLDASVPARGLHGEGYRGHVFWDELFVYPILTLRRPDLSRALLGYRYRRLGEARAAARGIGCEGAMFPWQSGIDGRESTPTELFNPLSQQWMPDNSQNQRHVGLAVAYSVWEYYQSTGNTEFLIHQGAEMLLEVARFFASLVRYDEADDRYDIDGVMGPDEFHDGYPGIPGSGVRNNAYTNVMTAWVLRRAVDTVALLQNRYCRPLWNRLQLRPEEVDQWARISLRLRVPFHADGVISQFEGYEDLPEFDWDAYRARYPSIARLDLILNAEGDSTNNYRLSKQADVLMLLYLLSAEELRELLETMGYALPPEAIVRTVEFYSARSTHGSTLSNVVHSWLDARRDRERSWAYLTRALDSDLGDILGGSTHEGIHLGAMAGSVDMVVRCYTGLEIRQDMLWLHPMLPEELTEVTFSINYREQPIRLELTPGNLRLQLRAGGAAPIRVRIEGSEATLSPGETRDFPLGEMVPNRQL</sequence>
<dbReference type="GO" id="GO:0005975">
    <property type="term" value="P:carbohydrate metabolic process"/>
    <property type="evidence" value="ECO:0007669"/>
    <property type="project" value="InterPro"/>
</dbReference>
<reference evidence="7 8" key="1">
    <citation type="submission" date="2019-03" db="EMBL/GenBank/DDBJ databases">
        <title>Genomics of glacier-inhabiting Cryobacterium strains.</title>
        <authorList>
            <person name="Liu Q."/>
            <person name="Xin Y.-H."/>
        </authorList>
    </citation>
    <scope>NUCLEOTIDE SEQUENCE [LARGE SCALE GENOMIC DNA]</scope>
    <source>
        <strain evidence="7 8">TMT1-51</strain>
    </source>
</reference>
<dbReference type="SUPFAM" id="SSF74650">
    <property type="entry name" value="Galactose mutarotase-like"/>
    <property type="match status" value="1"/>
</dbReference>
<organism evidence="7 8">
    <name type="scientific">Cryobacterium cryoconiti</name>
    <dbReference type="NCBI Taxonomy" id="1259239"/>
    <lineage>
        <taxon>Bacteria</taxon>
        <taxon>Bacillati</taxon>
        <taxon>Actinomycetota</taxon>
        <taxon>Actinomycetes</taxon>
        <taxon>Micrococcales</taxon>
        <taxon>Microbacteriaceae</taxon>
        <taxon>Cryobacterium</taxon>
    </lineage>
</organism>
<dbReference type="PANTHER" id="PTHR11051:SF8">
    <property type="entry name" value="PROTEIN-GLUCOSYLGALACTOSYLHYDROXYLYSINE GLUCOSIDASE"/>
    <property type="match status" value="1"/>
</dbReference>
<dbReference type="NCBIfam" id="TIGR01509">
    <property type="entry name" value="HAD-SF-IA-v3"/>
    <property type="match status" value="1"/>
</dbReference>
<keyword evidence="2" id="KW-0326">Glycosidase</keyword>
<feature type="domain" description="Glycoside hydrolase family 65 central catalytic" evidence="4">
    <location>
        <begin position="583"/>
        <end position="978"/>
    </location>
</feature>
<dbReference type="InterPro" id="IPR012341">
    <property type="entry name" value="6hp_glycosidase-like_sf"/>
</dbReference>
<proteinExistence type="inferred from homology"/>
<dbReference type="Gene3D" id="1.50.10.10">
    <property type="match status" value="1"/>
</dbReference>
<dbReference type="InterPro" id="IPR023214">
    <property type="entry name" value="HAD_sf"/>
</dbReference>
<dbReference type="RefSeq" id="WP_134425802.1">
    <property type="nucleotide sequence ID" value="NZ_SOHA01000042.1"/>
</dbReference>
<comment type="caution">
    <text evidence="7">The sequence shown here is derived from an EMBL/GenBank/DDBJ whole genome shotgun (WGS) entry which is preliminary data.</text>
</comment>